<dbReference type="SUPFAM" id="SSF47095">
    <property type="entry name" value="HMG-box"/>
    <property type="match status" value="2"/>
</dbReference>
<feature type="domain" description="HMG box" evidence="4">
    <location>
        <begin position="36"/>
        <end position="104"/>
    </location>
</feature>
<feature type="DNA-binding region" description="HMG box" evidence="2">
    <location>
        <begin position="164"/>
        <end position="232"/>
    </location>
</feature>
<dbReference type="AlphaFoldDB" id="A0A9Q0RBI1"/>
<evidence type="ECO:0000256" key="2">
    <source>
        <dbReference type="PROSITE-ProRule" id="PRU00267"/>
    </source>
</evidence>
<evidence type="ECO:0000256" key="3">
    <source>
        <dbReference type="SAM" id="MobiDB-lite"/>
    </source>
</evidence>
<dbReference type="Pfam" id="PF00505">
    <property type="entry name" value="HMG_box"/>
    <property type="match status" value="2"/>
</dbReference>
<gene>
    <name evidence="5" type="ORF">M0811_00785</name>
</gene>
<keyword evidence="1 2" id="KW-0238">DNA-binding</keyword>
<dbReference type="InterPro" id="IPR050342">
    <property type="entry name" value="HMGB"/>
</dbReference>
<dbReference type="CDD" id="cd00084">
    <property type="entry name" value="HMG-box_SF"/>
    <property type="match status" value="2"/>
</dbReference>
<keyword evidence="2" id="KW-0539">Nucleus</keyword>
<evidence type="ECO:0000313" key="6">
    <source>
        <dbReference type="Proteomes" id="UP001149090"/>
    </source>
</evidence>
<dbReference type="GO" id="GO:0003677">
    <property type="term" value="F:DNA binding"/>
    <property type="evidence" value="ECO:0007669"/>
    <property type="project" value="UniProtKB-UniRule"/>
</dbReference>
<evidence type="ECO:0000313" key="5">
    <source>
        <dbReference type="EMBL" id="KAJ5074157.1"/>
    </source>
</evidence>
<feature type="region of interest" description="Disordered" evidence="3">
    <location>
        <begin position="112"/>
        <end position="171"/>
    </location>
</feature>
<dbReference type="Proteomes" id="UP001149090">
    <property type="component" value="Unassembled WGS sequence"/>
</dbReference>
<dbReference type="OrthoDB" id="1919336at2759"/>
<feature type="region of interest" description="Disordered" evidence="3">
    <location>
        <begin position="1"/>
        <end position="36"/>
    </location>
</feature>
<dbReference type="InterPro" id="IPR009071">
    <property type="entry name" value="HMG_box_dom"/>
</dbReference>
<dbReference type="PANTHER" id="PTHR48112">
    <property type="entry name" value="HIGH MOBILITY GROUP PROTEIN DSP1"/>
    <property type="match status" value="1"/>
</dbReference>
<evidence type="ECO:0000259" key="4">
    <source>
        <dbReference type="PROSITE" id="PS50118"/>
    </source>
</evidence>
<dbReference type="PANTHER" id="PTHR48112:SF22">
    <property type="entry name" value="MITOCHONDRIAL TRANSCRIPTION FACTOR A, ISOFORM B"/>
    <property type="match status" value="1"/>
</dbReference>
<feature type="DNA-binding region" description="HMG box" evidence="2">
    <location>
        <begin position="36"/>
        <end position="104"/>
    </location>
</feature>
<protein>
    <submittedName>
        <fullName evidence="5">High mobility group protein dsp1</fullName>
    </submittedName>
</protein>
<keyword evidence="6" id="KW-1185">Reference proteome</keyword>
<feature type="compositionally biased region" description="Polar residues" evidence="3">
    <location>
        <begin position="243"/>
        <end position="255"/>
    </location>
</feature>
<feature type="compositionally biased region" description="Basic and acidic residues" evidence="3">
    <location>
        <begin position="142"/>
        <end position="151"/>
    </location>
</feature>
<feature type="domain" description="HMG box" evidence="4">
    <location>
        <begin position="164"/>
        <end position="232"/>
    </location>
</feature>
<feature type="compositionally biased region" description="Basic and acidic residues" evidence="3">
    <location>
        <begin position="1"/>
        <end position="22"/>
    </location>
</feature>
<feature type="compositionally biased region" description="Low complexity" evidence="3">
    <location>
        <begin position="118"/>
        <end position="129"/>
    </location>
</feature>
<reference evidence="5" key="1">
    <citation type="submission" date="2022-10" db="EMBL/GenBank/DDBJ databases">
        <title>Novel sulphate-reducing endosymbionts in the free-living metamonad Anaeramoeba.</title>
        <authorList>
            <person name="Jerlstrom-Hultqvist J."/>
            <person name="Cepicka I."/>
            <person name="Gallot-Lavallee L."/>
            <person name="Salas-Leiva D."/>
            <person name="Curtis B.A."/>
            <person name="Zahonova K."/>
            <person name="Pipaliya S."/>
            <person name="Dacks J."/>
            <person name="Roger A.J."/>
        </authorList>
    </citation>
    <scope>NUCLEOTIDE SEQUENCE</scope>
    <source>
        <strain evidence="5">BMAN</strain>
    </source>
</reference>
<organism evidence="5 6">
    <name type="scientific">Anaeramoeba ignava</name>
    <name type="common">Anaerobic marine amoeba</name>
    <dbReference type="NCBI Taxonomy" id="1746090"/>
    <lineage>
        <taxon>Eukaryota</taxon>
        <taxon>Metamonada</taxon>
        <taxon>Anaeramoebidae</taxon>
        <taxon>Anaeramoeba</taxon>
    </lineage>
</organism>
<proteinExistence type="predicted"/>
<dbReference type="SMART" id="SM00398">
    <property type="entry name" value="HMG"/>
    <property type="match status" value="2"/>
</dbReference>
<dbReference type="InterPro" id="IPR036910">
    <property type="entry name" value="HMG_box_dom_sf"/>
</dbReference>
<name>A0A9Q0RBI1_ANAIG</name>
<dbReference type="GO" id="GO:0005634">
    <property type="term" value="C:nucleus"/>
    <property type="evidence" value="ECO:0007669"/>
    <property type="project" value="UniProtKB-UniRule"/>
</dbReference>
<dbReference type="PROSITE" id="PS50118">
    <property type="entry name" value="HMG_BOX_2"/>
    <property type="match status" value="2"/>
</dbReference>
<dbReference type="Gene3D" id="1.10.30.10">
    <property type="entry name" value="High mobility group box domain"/>
    <property type="match status" value="2"/>
</dbReference>
<dbReference type="PRINTS" id="PR00886">
    <property type="entry name" value="HIGHMOBLTY12"/>
</dbReference>
<accession>A0A9Q0RBI1</accession>
<comment type="caution">
    <text evidence="5">The sequence shown here is derived from an EMBL/GenBank/DDBJ whole genome shotgun (WGS) entry which is preliminary data.</text>
</comment>
<sequence length="265" mass="30919">MNSEEEKQKQTKESKEQKEPKQTTKAVENEAMPQRPKYPQNAFFMFAQEMRPHLISVHKGITVSELGKLIGKAWSKCDPDKKQIYKNLAETEKQIYQQKLQEYHKKMEEYNEAHPDLSESLSSSPTSSPIEKGVRTRSKSKKFPEEVEKKNSKPRVSPLDPNKPRKPPTGYLLFAHHIRPQIKQLNPKMKITELGKLTGEKWRILSDEEKKTFLDQAEELKQKYLIELELYQKKKQEEEPKKNGNSSDSNHSSTENDSEHDTNQK</sequence>
<feature type="compositionally biased region" description="Basic and acidic residues" evidence="3">
    <location>
        <begin position="233"/>
        <end position="242"/>
    </location>
</feature>
<dbReference type="EMBL" id="JAPDFW010000070">
    <property type="protein sequence ID" value="KAJ5074157.1"/>
    <property type="molecule type" value="Genomic_DNA"/>
</dbReference>
<feature type="region of interest" description="Disordered" evidence="3">
    <location>
        <begin position="233"/>
        <end position="265"/>
    </location>
</feature>
<evidence type="ECO:0000256" key="1">
    <source>
        <dbReference type="ARBA" id="ARBA00023125"/>
    </source>
</evidence>